<protein>
    <recommendedName>
        <fullName evidence="4">Transmembrane protein</fullName>
    </recommendedName>
</protein>
<dbReference type="Proteomes" id="UP000695562">
    <property type="component" value="Unassembled WGS sequence"/>
</dbReference>
<evidence type="ECO:0000256" key="1">
    <source>
        <dbReference type="SAM" id="Phobius"/>
    </source>
</evidence>
<feature type="transmembrane region" description="Helical" evidence="1">
    <location>
        <begin position="81"/>
        <end position="103"/>
    </location>
</feature>
<keyword evidence="1" id="KW-0812">Transmembrane</keyword>
<reference evidence="2" key="1">
    <citation type="submission" date="2020-01" db="EMBL/GenBank/DDBJ databases">
        <title>Development of genomics and gene disruption for Polysphondylium violaceum indicates a role for the polyketide synthase stlB in stalk morphogenesis.</title>
        <authorList>
            <person name="Narita B."/>
            <person name="Kawabe Y."/>
            <person name="Kin K."/>
            <person name="Saito T."/>
            <person name="Gibbs R."/>
            <person name="Kuspa A."/>
            <person name="Muzny D."/>
            <person name="Queller D."/>
            <person name="Richards S."/>
            <person name="Strassman J."/>
            <person name="Sucgang R."/>
            <person name="Worley K."/>
            <person name="Schaap P."/>
        </authorList>
    </citation>
    <scope>NUCLEOTIDE SEQUENCE</scope>
    <source>
        <strain evidence="2">QSvi11</strain>
    </source>
</reference>
<keyword evidence="3" id="KW-1185">Reference proteome</keyword>
<accession>A0A8J4V208</accession>
<organism evidence="2 3">
    <name type="scientific">Polysphondylium violaceum</name>
    <dbReference type="NCBI Taxonomy" id="133409"/>
    <lineage>
        <taxon>Eukaryota</taxon>
        <taxon>Amoebozoa</taxon>
        <taxon>Evosea</taxon>
        <taxon>Eumycetozoa</taxon>
        <taxon>Dictyostelia</taxon>
        <taxon>Dictyosteliales</taxon>
        <taxon>Dictyosteliaceae</taxon>
        <taxon>Polysphondylium</taxon>
    </lineage>
</organism>
<feature type="transmembrane region" description="Helical" evidence="1">
    <location>
        <begin position="56"/>
        <end position="75"/>
    </location>
</feature>
<gene>
    <name evidence="2" type="ORF">CYY_007692</name>
</gene>
<keyword evidence="1" id="KW-0472">Membrane</keyword>
<sequence>MNTVKVKQLKNHSCATFEGFRKDYPQPLYGVLTPTEFESMITRFNTLSHTKASKKIFIPIATIFLGFILIAVSFVKTSVPLGIIGAIIFVGSFVATVILGCAFTKRLKNNIGKAIFEANNYFADRRITFVLKEKIPKGYHDHHHDHHHHNQNHHNKQKKKQIKYYIEITFPAPQVPGGMGAFIAQTVAPIMGFVPQMGVQPQVGVSQVGYNPHSNTINVGLNSNLAPGQNFNVSIDADQAARVASAGLSFAGNVAGNAISNTYMNV</sequence>
<evidence type="ECO:0000313" key="3">
    <source>
        <dbReference type="Proteomes" id="UP000695562"/>
    </source>
</evidence>
<dbReference type="OrthoDB" id="21296at2759"/>
<evidence type="ECO:0000313" key="2">
    <source>
        <dbReference type="EMBL" id="KAF2070997.1"/>
    </source>
</evidence>
<dbReference type="AlphaFoldDB" id="A0A8J4V208"/>
<evidence type="ECO:0008006" key="4">
    <source>
        <dbReference type="Google" id="ProtNLM"/>
    </source>
</evidence>
<keyword evidence="1" id="KW-1133">Transmembrane helix</keyword>
<dbReference type="EMBL" id="AJWJ01000424">
    <property type="protein sequence ID" value="KAF2070997.1"/>
    <property type="molecule type" value="Genomic_DNA"/>
</dbReference>
<name>A0A8J4V208_9MYCE</name>
<comment type="caution">
    <text evidence="2">The sequence shown here is derived from an EMBL/GenBank/DDBJ whole genome shotgun (WGS) entry which is preliminary data.</text>
</comment>
<proteinExistence type="predicted"/>